<dbReference type="PANTHER" id="PTHR35788">
    <property type="entry name" value="EXPORTED PROTEIN-RELATED"/>
    <property type="match status" value="1"/>
</dbReference>
<dbReference type="InterPro" id="IPR038054">
    <property type="entry name" value="LD_TPept-like_central_sf"/>
</dbReference>
<evidence type="ECO:0000313" key="4">
    <source>
        <dbReference type="Proteomes" id="UP000178450"/>
    </source>
</evidence>
<dbReference type="AlphaFoldDB" id="A0A1F7K9A3"/>
<gene>
    <name evidence="3" type="ORF">A2209_03940</name>
</gene>
<name>A0A1F7K9A3_9BACT</name>
<dbReference type="Proteomes" id="UP000178450">
    <property type="component" value="Unassembled WGS sequence"/>
</dbReference>
<feature type="domain" description="YoaR-like putative peptidoglycan binding" evidence="2">
    <location>
        <begin position="82"/>
        <end position="194"/>
    </location>
</feature>
<sequence length="462" mass="52249">MITTKNKLIILLSAALFLVCWTVVANTQTIHSSNIILPNIYLDQILVGGLTKEQAIKLLNKRYRQNNQFKIELKFDNKNIATIAAKNLDYQLPIHSAVDQAYIVGRGQGLSALYQQIALKLGWESYNFDLNPIYDQKYLNNLLNELAQSYKKEPLDARFDFADGRVQAFQVEKNGYQLDMASVQTEIEKALKDQRFKPRQVIKVSVAKQILKAEIKLKEINNLGIRELVGMGSSHFAGSAPERVHNIVTGANKINGMIIKPKQTFSFNEFLGEISGRTGFAPAFVIKNGRTVLDDGGGICQVSTTMFRTALNAGVPILERTAHAYRVGYYEQDAKPGLDATIYLPTVDLKFENDYQSALLIQSEVDLNEMKLTFYLYGTKDQRQVELSEITMWNIAPPPEPEYIDDFNLPEGVTKQVDFAAWGTSAKFTYKVLYPNNEVKQQEFVSNFRPWKAIYLVGKKTN</sequence>
<feature type="chain" id="PRO_5009529492" description="YoaR-like putative peptidoglycan binding domain-containing protein" evidence="1">
    <location>
        <begin position="26"/>
        <end position="462"/>
    </location>
</feature>
<dbReference type="SUPFAM" id="SSF143985">
    <property type="entry name" value="L,D-transpeptidase pre-catalytic domain-like"/>
    <property type="match status" value="1"/>
</dbReference>
<evidence type="ECO:0000259" key="2">
    <source>
        <dbReference type="Pfam" id="PF12229"/>
    </source>
</evidence>
<proteinExistence type="predicted"/>
<keyword evidence="1" id="KW-0732">Signal</keyword>
<dbReference type="InterPro" id="IPR007391">
    <property type="entry name" value="Vancomycin_resist_VanW"/>
</dbReference>
<accession>A0A1F7K9A3</accession>
<evidence type="ECO:0000256" key="1">
    <source>
        <dbReference type="SAM" id="SignalP"/>
    </source>
</evidence>
<organism evidence="3 4">
    <name type="scientific">Candidatus Roizmanbacteria bacterium RIFOXYA1_FULL_41_12</name>
    <dbReference type="NCBI Taxonomy" id="1802082"/>
    <lineage>
        <taxon>Bacteria</taxon>
        <taxon>Candidatus Roizmaniibacteriota</taxon>
    </lineage>
</organism>
<feature type="signal peptide" evidence="1">
    <location>
        <begin position="1"/>
        <end position="25"/>
    </location>
</feature>
<dbReference type="Pfam" id="PF12229">
    <property type="entry name" value="PG_binding_4"/>
    <property type="match status" value="1"/>
</dbReference>
<reference evidence="3 4" key="1">
    <citation type="journal article" date="2016" name="Nat. Commun.">
        <title>Thousands of microbial genomes shed light on interconnected biogeochemical processes in an aquifer system.</title>
        <authorList>
            <person name="Anantharaman K."/>
            <person name="Brown C.T."/>
            <person name="Hug L.A."/>
            <person name="Sharon I."/>
            <person name="Castelle C.J."/>
            <person name="Probst A.J."/>
            <person name="Thomas B.C."/>
            <person name="Singh A."/>
            <person name="Wilkins M.J."/>
            <person name="Karaoz U."/>
            <person name="Brodie E.L."/>
            <person name="Williams K.H."/>
            <person name="Hubbard S.S."/>
            <person name="Banfield J.F."/>
        </authorList>
    </citation>
    <scope>NUCLEOTIDE SEQUENCE [LARGE SCALE GENOMIC DNA]</scope>
</reference>
<dbReference type="InterPro" id="IPR052913">
    <property type="entry name" value="Glycopeptide_resist_protein"/>
</dbReference>
<dbReference type="Pfam" id="PF04294">
    <property type="entry name" value="VanW"/>
    <property type="match status" value="1"/>
</dbReference>
<dbReference type="PANTHER" id="PTHR35788:SF1">
    <property type="entry name" value="EXPORTED PROTEIN"/>
    <property type="match status" value="1"/>
</dbReference>
<evidence type="ECO:0000313" key="3">
    <source>
        <dbReference type="EMBL" id="OGK64436.1"/>
    </source>
</evidence>
<protein>
    <recommendedName>
        <fullName evidence="2">YoaR-like putative peptidoglycan binding domain-containing protein</fullName>
    </recommendedName>
</protein>
<dbReference type="InterPro" id="IPR022029">
    <property type="entry name" value="YoaR-like_PG-bd"/>
</dbReference>
<comment type="caution">
    <text evidence="3">The sequence shown here is derived from an EMBL/GenBank/DDBJ whole genome shotgun (WGS) entry which is preliminary data.</text>
</comment>
<dbReference type="EMBL" id="MGBG01000021">
    <property type="protein sequence ID" value="OGK64436.1"/>
    <property type="molecule type" value="Genomic_DNA"/>
</dbReference>